<protein>
    <submittedName>
        <fullName evidence="3">Uncharacterized protein</fullName>
    </submittedName>
</protein>
<dbReference type="RefSeq" id="XP_035324279.1">
    <property type="nucleotide sequence ID" value="XM_035462855.1"/>
</dbReference>
<evidence type="ECO:0000256" key="1">
    <source>
        <dbReference type="SAM" id="MobiDB-lite"/>
    </source>
</evidence>
<dbReference type="EMBL" id="JAANYQ010000002">
    <property type="protein sequence ID" value="KAF4125627.1"/>
    <property type="molecule type" value="Genomic_DNA"/>
</dbReference>
<proteinExistence type="predicted"/>
<dbReference type="OrthoDB" id="5425637at2759"/>
<feature type="region of interest" description="Disordered" evidence="1">
    <location>
        <begin position="1"/>
        <end position="39"/>
    </location>
</feature>
<keyword evidence="4" id="KW-1185">Reference proteome</keyword>
<keyword evidence="2" id="KW-0472">Membrane</keyword>
<comment type="caution">
    <text evidence="3">The sequence shown here is derived from an EMBL/GenBank/DDBJ whole genome shotgun (WGS) entry which is preliminary data.</text>
</comment>
<gene>
    <name evidence="3" type="ORF">GMORB2_0871</name>
</gene>
<evidence type="ECO:0000313" key="4">
    <source>
        <dbReference type="Proteomes" id="UP000749293"/>
    </source>
</evidence>
<keyword evidence="2" id="KW-0812">Transmembrane</keyword>
<dbReference type="GeneID" id="55967101"/>
<feature type="region of interest" description="Disordered" evidence="1">
    <location>
        <begin position="85"/>
        <end position="130"/>
    </location>
</feature>
<feature type="compositionally biased region" description="Gly residues" evidence="1">
    <location>
        <begin position="24"/>
        <end position="33"/>
    </location>
</feature>
<reference evidence="3" key="1">
    <citation type="submission" date="2020-03" db="EMBL/GenBank/DDBJ databases">
        <title>Site-based positive gene gene selection in Geosmithia morbida across the United States reveals a broad range of putative effectors and factors for local host and environmental adapation.</title>
        <authorList>
            <person name="Onufrak A."/>
            <person name="Murdoch R.W."/>
            <person name="Gazis R."/>
            <person name="Huff M."/>
            <person name="Staton M."/>
            <person name="Klingeman W."/>
            <person name="Hadziabdic D."/>
        </authorList>
    </citation>
    <scope>NUCLEOTIDE SEQUENCE</scope>
    <source>
        <strain evidence="3">1262</strain>
    </source>
</reference>
<name>A0A9P5D433_9HYPO</name>
<evidence type="ECO:0000313" key="3">
    <source>
        <dbReference type="EMBL" id="KAF4125627.1"/>
    </source>
</evidence>
<dbReference type="Proteomes" id="UP000749293">
    <property type="component" value="Unassembled WGS sequence"/>
</dbReference>
<sequence length="149" mass="16039">MFIPRDDFLEGSSGESGTTQAPGVGTGDDGGSSGSSDTSVSISTGGLVAIIVVVLVVAALGITMGTLFFIAKKREWTMRETLRRSARKVKTALTPRRSEFPSSVKDPELVGASRSHKRIPDDVPPTPKIRPEFLEKKPRTLVDRVKGRM</sequence>
<organism evidence="3 4">
    <name type="scientific">Geosmithia morbida</name>
    <dbReference type="NCBI Taxonomy" id="1094350"/>
    <lineage>
        <taxon>Eukaryota</taxon>
        <taxon>Fungi</taxon>
        <taxon>Dikarya</taxon>
        <taxon>Ascomycota</taxon>
        <taxon>Pezizomycotina</taxon>
        <taxon>Sordariomycetes</taxon>
        <taxon>Hypocreomycetidae</taxon>
        <taxon>Hypocreales</taxon>
        <taxon>Bionectriaceae</taxon>
        <taxon>Geosmithia</taxon>
    </lineage>
</organism>
<keyword evidence="2" id="KW-1133">Transmembrane helix</keyword>
<dbReference type="AlphaFoldDB" id="A0A9P5D433"/>
<evidence type="ECO:0000256" key="2">
    <source>
        <dbReference type="SAM" id="Phobius"/>
    </source>
</evidence>
<accession>A0A9P5D433</accession>
<feature type="transmembrane region" description="Helical" evidence="2">
    <location>
        <begin position="47"/>
        <end position="70"/>
    </location>
</feature>